<gene>
    <name evidence="3" type="ORF">CANARDRAFT_10006</name>
</gene>
<protein>
    <recommendedName>
        <fullName evidence="2">Protein EFR3</fullName>
    </recommendedName>
</protein>
<reference evidence="4" key="1">
    <citation type="submission" date="2016-04" db="EMBL/GenBank/DDBJ databases">
        <title>Comparative genomics of biotechnologically important yeasts.</title>
        <authorList>
            <consortium name="DOE Joint Genome Institute"/>
            <person name="Riley R."/>
            <person name="Haridas S."/>
            <person name="Wolfe K.H."/>
            <person name="Lopes M.R."/>
            <person name="Hittinger C.T."/>
            <person name="Goker M."/>
            <person name="Salamov A."/>
            <person name="Wisecaver J."/>
            <person name="Long T.M."/>
            <person name="Aerts A.L."/>
            <person name="Barry K."/>
            <person name="Choi C."/>
            <person name="Clum A."/>
            <person name="Coughlan A.Y."/>
            <person name="Deshpande S."/>
            <person name="Douglass A.P."/>
            <person name="Hanson S.J."/>
            <person name="Klenk H.-P."/>
            <person name="Labutti K."/>
            <person name="Lapidus A."/>
            <person name="Lindquist E."/>
            <person name="Lipzen A."/>
            <person name="Meier-Kolthoff J.P."/>
            <person name="Ohm R.A."/>
            <person name="Otillar R.P."/>
            <person name="Pangilinan J."/>
            <person name="Peng Y."/>
            <person name="Rokas A."/>
            <person name="Rosa C.A."/>
            <person name="Scheuner C."/>
            <person name="Sibirny A.A."/>
            <person name="Slot J.C."/>
            <person name="Stielow J.B."/>
            <person name="Sun H."/>
            <person name="Kurtzman C.P."/>
            <person name="Blackwell M."/>
            <person name="Grigoriev I.V."/>
            <person name="Jeffries T.W."/>
        </authorList>
    </citation>
    <scope>NUCLEOTIDE SEQUENCE [LARGE SCALE GENOMIC DNA]</scope>
    <source>
        <strain evidence="4">NRRL YB-2248</strain>
    </source>
</reference>
<evidence type="ECO:0000256" key="2">
    <source>
        <dbReference type="ARBA" id="ARBA00017967"/>
    </source>
</evidence>
<dbReference type="GO" id="GO:0072659">
    <property type="term" value="P:protein localization to plasma membrane"/>
    <property type="evidence" value="ECO:0007669"/>
    <property type="project" value="InterPro"/>
</dbReference>
<proteinExistence type="inferred from homology"/>
<dbReference type="GO" id="GO:0005886">
    <property type="term" value="C:plasma membrane"/>
    <property type="evidence" value="ECO:0007669"/>
    <property type="project" value="TreeGrafter"/>
</dbReference>
<dbReference type="AlphaFoldDB" id="A0A1E4SU46"/>
<dbReference type="InterPro" id="IPR049150">
    <property type="entry name" value="EFR3_HEAT-like_rpt"/>
</dbReference>
<dbReference type="Pfam" id="PF21072">
    <property type="entry name" value="EFR3"/>
    <property type="match status" value="1"/>
</dbReference>
<dbReference type="OrthoDB" id="19232at2759"/>
<accession>A0A1E4SU46</accession>
<dbReference type="InterPro" id="IPR039786">
    <property type="entry name" value="EFR3"/>
</dbReference>
<evidence type="ECO:0000313" key="4">
    <source>
        <dbReference type="Proteomes" id="UP000094801"/>
    </source>
</evidence>
<evidence type="ECO:0000313" key="3">
    <source>
        <dbReference type="EMBL" id="ODV83030.1"/>
    </source>
</evidence>
<dbReference type="Proteomes" id="UP000094801">
    <property type="component" value="Unassembled WGS sequence"/>
</dbReference>
<organism evidence="3 4">
    <name type="scientific">[Candida] arabinofermentans NRRL YB-2248</name>
    <dbReference type="NCBI Taxonomy" id="983967"/>
    <lineage>
        <taxon>Eukaryota</taxon>
        <taxon>Fungi</taxon>
        <taxon>Dikarya</taxon>
        <taxon>Ascomycota</taxon>
        <taxon>Saccharomycotina</taxon>
        <taxon>Pichiomycetes</taxon>
        <taxon>Pichiales</taxon>
        <taxon>Pichiaceae</taxon>
        <taxon>Ogataea</taxon>
        <taxon>Ogataea/Candida clade</taxon>
    </lineage>
</organism>
<name>A0A1E4SU46_9ASCO</name>
<evidence type="ECO:0000256" key="1">
    <source>
        <dbReference type="ARBA" id="ARBA00010216"/>
    </source>
</evidence>
<dbReference type="PANTHER" id="PTHR47766:SF1">
    <property type="entry name" value="PROTEIN EFR3"/>
    <property type="match status" value="1"/>
</dbReference>
<keyword evidence="4" id="KW-1185">Reference proteome</keyword>
<dbReference type="EMBL" id="KV453869">
    <property type="protein sequence ID" value="ODV83030.1"/>
    <property type="molecule type" value="Genomic_DNA"/>
</dbReference>
<dbReference type="STRING" id="983967.A0A1E4SU46"/>
<dbReference type="PANTHER" id="PTHR47766">
    <property type="entry name" value="PROTEIN EFR3"/>
    <property type="match status" value="1"/>
</dbReference>
<comment type="similarity">
    <text evidence="1">Belongs to the EFR3 family.</text>
</comment>
<sequence length="706" mass="81892">MPLIKPKHQKLILQCYPSSKLSINEIKPNNAELSYLIFYAKTRRTKLEKVMNFLNKKTISDISNNRYGHLKITMYILIELIENCSDDLGILSFNLINILLNIVNLHDLSTCCFSLSVFEKYCELIELKQVGILSSNGELLNKLLKLCDLYLSVKGNDDWIRLSLTSTEIISRYLDCGFSCFNEFNLIDKSIQLIIQNIELSSNLLKLTKTKTNTDNCTINELSINSLKLFFDTNDRMQVDLSINSLIDQLLYKYKNEQIELNLLNQLIEICCKKTHIELRYRFISILINKLNSSKNTDLLIELISNLLSSEDINMVGLPILEILNDVLNLQKNSLNYNYIDIIRSLSKHITYKNQINDMILEILKNYYELDITNDKFIEITDLFICNIESILKLVYDSSTLDFKKAPYSLNLFQYLYYKLKEVDNVTIHYNWFKLLDNFYKFELEKRKFIKINKNEDCLLLFLQLINNKCNNSTIKLNLIIFKILLKQIKLFGFNFILNYMNYIELWFSNGNDFKYCLNLLVLYHTSLELNIVELNELSYSKIYKLVNDGAWYDEFEVPQDNTVDLGMDTTNITLDELNTILTKYKPNSQQQQQQPIQMMINTSTSTSSLNHHHHRSHIRSMSNSMSSEIISMNNGNGNSKYKQLSCTSSTKSNTNSINLKDLRSIITGGGDLNINILPTTKSSSSNYQRSGLAFCISGLNLSDEE</sequence>